<evidence type="ECO:0000313" key="2">
    <source>
        <dbReference type="EMBL" id="EPQ28192.1"/>
    </source>
</evidence>
<dbReference type="HOGENOM" id="CLU_076131_0_0_1"/>
<gene>
    <name evidence="2" type="ORF">PFL1_04020</name>
</gene>
<feature type="compositionally biased region" description="Low complexity" evidence="1">
    <location>
        <begin position="243"/>
        <end position="265"/>
    </location>
</feature>
<dbReference type="KEGG" id="pfp:PFL1_04020"/>
<sequence length="265" mass="28342">MSTPTPAQHPISSQQRPANDDMATSQWPRLIPATTQRPPHLPRHHLNGTQDVFRLFDLVPIYDRAVRPFLQQQQQQQQQQQPAATPLASHAAPTPSSSTPLPFPLAPHLDTSLTPTTTATAATTTAANATTAAPAGSTTAAINKRAKPPATYAHYLSDIAGRVKPPSKRNRAAKPDKPSTSLVAILNKPEYTPQRILPFDAETLRSAFVVQSGPVDEIDQSLLEPDEEDAAPRKKKKKRDKAAAPASAAGTAPPSTAAAATPRPR</sequence>
<feature type="compositionally biased region" description="Low complexity" evidence="1">
    <location>
        <begin position="71"/>
        <end position="100"/>
    </location>
</feature>
<dbReference type="Proteomes" id="UP000053664">
    <property type="component" value="Unassembled WGS sequence"/>
</dbReference>
<evidence type="ECO:0000256" key="1">
    <source>
        <dbReference type="SAM" id="MobiDB-lite"/>
    </source>
</evidence>
<feature type="region of interest" description="Disordered" evidence="1">
    <location>
        <begin position="215"/>
        <end position="265"/>
    </location>
</feature>
<feature type="region of interest" description="Disordered" evidence="1">
    <location>
        <begin position="70"/>
        <end position="113"/>
    </location>
</feature>
<accession>A0A061H5K5</accession>
<feature type="region of interest" description="Disordered" evidence="1">
    <location>
        <begin position="1"/>
        <end position="46"/>
    </location>
</feature>
<dbReference type="eggNOG" id="ENOG502R32K">
    <property type="taxonomic scope" value="Eukaryota"/>
</dbReference>
<dbReference type="OrthoDB" id="2160599at2759"/>
<reference evidence="2 3" key="1">
    <citation type="journal article" date="2013" name="Plant Cell">
        <title>The transition from a phytopathogenic smut ancestor to an anamorphic biocontrol agent deciphered by comparative whole-genome analysis.</title>
        <authorList>
            <person name="Lefebvre F."/>
            <person name="Joly D.L."/>
            <person name="Labbe C."/>
            <person name="Teichmann B."/>
            <person name="Linning R."/>
            <person name="Belzile F."/>
            <person name="Bakkeren G."/>
            <person name="Belanger R.R."/>
        </authorList>
    </citation>
    <scope>NUCLEOTIDE SEQUENCE [LARGE SCALE GENOMIC DNA]</scope>
    <source>
        <strain evidence="2 3">PF-1</strain>
    </source>
</reference>
<organism evidence="2 3">
    <name type="scientific">Pseudozyma flocculosa PF-1</name>
    <dbReference type="NCBI Taxonomy" id="1277687"/>
    <lineage>
        <taxon>Eukaryota</taxon>
        <taxon>Fungi</taxon>
        <taxon>Dikarya</taxon>
        <taxon>Basidiomycota</taxon>
        <taxon>Ustilaginomycotina</taxon>
        <taxon>Ustilaginomycetes</taxon>
        <taxon>Ustilaginales</taxon>
        <taxon>Ustilaginaceae</taxon>
        <taxon>Pseudozyma</taxon>
    </lineage>
</organism>
<evidence type="ECO:0000313" key="3">
    <source>
        <dbReference type="Proteomes" id="UP000053664"/>
    </source>
</evidence>
<dbReference type="EMBL" id="KE361635">
    <property type="protein sequence ID" value="EPQ28192.1"/>
    <property type="molecule type" value="Genomic_DNA"/>
</dbReference>
<dbReference type="GeneID" id="19318127"/>
<protein>
    <submittedName>
        <fullName evidence="2">Uncharacterized protein</fullName>
    </submittedName>
</protein>
<name>A0A061H5K5_9BASI</name>
<feature type="compositionally biased region" description="Polar residues" evidence="1">
    <location>
        <begin position="1"/>
        <end position="37"/>
    </location>
</feature>
<dbReference type="AlphaFoldDB" id="A0A061H5K5"/>
<proteinExistence type="predicted"/>
<feature type="compositionally biased region" description="Acidic residues" evidence="1">
    <location>
        <begin position="216"/>
        <end position="229"/>
    </location>
</feature>
<dbReference type="RefSeq" id="XP_007879735.1">
    <property type="nucleotide sequence ID" value="XM_007881544.1"/>
</dbReference>